<evidence type="ECO:0000256" key="2">
    <source>
        <dbReference type="ARBA" id="ARBA00022801"/>
    </source>
</evidence>
<gene>
    <name evidence="5" type="ORF">VIN01S_02390</name>
</gene>
<dbReference type="InterPro" id="IPR029132">
    <property type="entry name" value="CBAH/NAAA_C"/>
</dbReference>
<sequence>MRKSILALLLATTATTAIVGTASACTTAVYNNGNASLTSRSMDWFGHDEAAVIGTGKGAKVVYAATQNPETGTSKYATLKIDSFLESTTALGNGVVAEAMNEAGLEARILYLGRDYTAFPEGTANTPDVSALEVPNWASDNFATVAEVLDAIEGSKVDIVDAEICNLPNSNGHCSQAPVHYQFADKTGDVAIVEFVKGELKVYRGNEANALTNNPEFSVHLEFTANGKKSDGSIHPIDRRLRAKEILSDMYARNVTDNTAAKNAMKAAAHSTFAGYEQLDHSLENPNVFPTLWTVHTDRNASEWTLDRYDTWEAETYDFSMFDLNKPETTMLGIHPKNK</sequence>
<dbReference type="PANTHER" id="PTHR35527">
    <property type="entry name" value="CHOLOYLGLYCINE HYDROLASE"/>
    <property type="match status" value="1"/>
</dbReference>
<evidence type="ECO:0000313" key="6">
    <source>
        <dbReference type="Proteomes" id="UP000318717"/>
    </source>
</evidence>
<organism evidence="5 6">
    <name type="scientific">Vibrio inusitatus NBRC 102082</name>
    <dbReference type="NCBI Taxonomy" id="1219070"/>
    <lineage>
        <taxon>Bacteria</taxon>
        <taxon>Pseudomonadati</taxon>
        <taxon>Pseudomonadota</taxon>
        <taxon>Gammaproteobacteria</taxon>
        <taxon>Vibrionales</taxon>
        <taxon>Vibrionaceae</taxon>
        <taxon>Vibrio</taxon>
    </lineage>
</organism>
<dbReference type="AlphaFoldDB" id="A0A4Y3HQW7"/>
<dbReference type="InterPro" id="IPR029055">
    <property type="entry name" value="Ntn_hydrolases_N"/>
</dbReference>
<dbReference type="OrthoDB" id="9794717at2"/>
<keyword evidence="2 5" id="KW-0378">Hydrolase</keyword>
<evidence type="ECO:0000259" key="4">
    <source>
        <dbReference type="Pfam" id="PF02275"/>
    </source>
</evidence>
<comment type="caution">
    <text evidence="5">The sequence shown here is derived from an EMBL/GenBank/DDBJ whole genome shotgun (WGS) entry which is preliminary data.</text>
</comment>
<dbReference type="RefSeq" id="WP_141343792.1">
    <property type="nucleotide sequence ID" value="NZ_BJLF01000001.1"/>
</dbReference>
<feature type="chain" id="PRO_5021431250" evidence="3">
    <location>
        <begin position="25"/>
        <end position="339"/>
    </location>
</feature>
<name>A0A4Y3HQW7_9VIBR</name>
<evidence type="ECO:0000256" key="3">
    <source>
        <dbReference type="SAM" id="SignalP"/>
    </source>
</evidence>
<keyword evidence="3" id="KW-0732">Signal</keyword>
<dbReference type="Proteomes" id="UP000318717">
    <property type="component" value="Unassembled WGS sequence"/>
</dbReference>
<reference evidence="5 6" key="1">
    <citation type="submission" date="2019-06" db="EMBL/GenBank/DDBJ databases">
        <title>Whole genome shotgun sequence of Vibrio inusitatus NBRC 102082.</title>
        <authorList>
            <person name="Hosoyama A."/>
            <person name="Uohara A."/>
            <person name="Ohji S."/>
            <person name="Ichikawa N."/>
        </authorList>
    </citation>
    <scope>NUCLEOTIDE SEQUENCE [LARGE SCALE GENOMIC DNA]</scope>
    <source>
        <strain evidence="5 6">NBRC 102082</strain>
    </source>
</reference>
<dbReference type="SUPFAM" id="SSF56235">
    <property type="entry name" value="N-terminal nucleophile aminohydrolases (Ntn hydrolases)"/>
    <property type="match status" value="1"/>
</dbReference>
<dbReference type="InterPro" id="IPR052193">
    <property type="entry name" value="Peptidase_C59"/>
</dbReference>
<dbReference type="GO" id="GO:0016787">
    <property type="term" value="F:hydrolase activity"/>
    <property type="evidence" value="ECO:0007669"/>
    <property type="project" value="UniProtKB-KW"/>
</dbReference>
<accession>A0A4Y3HQW7</accession>
<dbReference type="Pfam" id="PF02275">
    <property type="entry name" value="CBAH"/>
    <property type="match status" value="1"/>
</dbReference>
<evidence type="ECO:0000256" key="1">
    <source>
        <dbReference type="ARBA" id="ARBA00006625"/>
    </source>
</evidence>
<comment type="similarity">
    <text evidence="1">Belongs to the peptidase C59 family.</text>
</comment>
<proteinExistence type="inferred from homology"/>
<dbReference type="Gene3D" id="3.60.60.10">
    <property type="entry name" value="Penicillin V Acylase, Chain A"/>
    <property type="match status" value="1"/>
</dbReference>
<feature type="signal peptide" evidence="3">
    <location>
        <begin position="1"/>
        <end position="24"/>
    </location>
</feature>
<evidence type="ECO:0000313" key="5">
    <source>
        <dbReference type="EMBL" id="GEA49435.1"/>
    </source>
</evidence>
<dbReference type="PANTHER" id="PTHR35527:SF2">
    <property type="entry name" value="HYDROLASE"/>
    <property type="match status" value="1"/>
</dbReference>
<keyword evidence="6" id="KW-1185">Reference proteome</keyword>
<dbReference type="EMBL" id="BJLF01000001">
    <property type="protein sequence ID" value="GEA49435.1"/>
    <property type="molecule type" value="Genomic_DNA"/>
</dbReference>
<feature type="domain" description="Choloylglycine hydrolase/NAAA C-terminal" evidence="4">
    <location>
        <begin position="25"/>
        <end position="224"/>
    </location>
</feature>
<dbReference type="PROSITE" id="PS51257">
    <property type="entry name" value="PROKAR_LIPOPROTEIN"/>
    <property type="match status" value="1"/>
</dbReference>
<protein>
    <submittedName>
        <fullName evidence="5">Choloylglycine hydrolase</fullName>
    </submittedName>
</protein>